<evidence type="ECO:0000313" key="15">
    <source>
        <dbReference type="Ensembl" id="ENSCSEP00000025844.1"/>
    </source>
</evidence>
<evidence type="ECO:0000256" key="3">
    <source>
        <dbReference type="ARBA" id="ARBA00022723"/>
    </source>
</evidence>
<reference evidence="15 16" key="1">
    <citation type="journal article" date="2014" name="Nat. Genet.">
        <title>Whole-genome sequence of a flatfish provides insights into ZW sex chromosome evolution and adaptation to a benthic lifestyle.</title>
        <authorList>
            <person name="Chen S."/>
            <person name="Zhang G."/>
            <person name="Shao C."/>
            <person name="Huang Q."/>
            <person name="Liu G."/>
            <person name="Zhang P."/>
            <person name="Song W."/>
            <person name="An N."/>
            <person name="Chalopin D."/>
            <person name="Volff J.N."/>
            <person name="Hong Y."/>
            <person name="Li Q."/>
            <person name="Sha Z."/>
            <person name="Zhou H."/>
            <person name="Xie M."/>
            <person name="Yu Q."/>
            <person name="Liu Y."/>
            <person name="Xiang H."/>
            <person name="Wang N."/>
            <person name="Wu K."/>
            <person name="Yang C."/>
            <person name="Zhou Q."/>
            <person name="Liao X."/>
            <person name="Yang L."/>
            <person name="Hu Q."/>
            <person name="Zhang J."/>
            <person name="Meng L."/>
            <person name="Jin L."/>
            <person name="Tian Y."/>
            <person name="Lian J."/>
            <person name="Yang J."/>
            <person name="Miao G."/>
            <person name="Liu S."/>
            <person name="Liang Z."/>
            <person name="Yan F."/>
            <person name="Li Y."/>
            <person name="Sun B."/>
            <person name="Zhang H."/>
            <person name="Zhang J."/>
            <person name="Zhu Y."/>
            <person name="Du M."/>
            <person name="Zhao Y."/>
            <person name="Schartl M."/>
            <person name="Tang Q."/>
            <person name="Wang J."/>
        </authorList>
    </citation>
    <scope>NUCLEOTIDE SEQUENCE</scope>
</reference>
<evidence type="ECO:0000256" key="2">
    <source>
        <dbReference type="ARBA" id="ARBA00022517"/>
    </source>
</evidence>
<dbReference type="FunFam" id="3.30.160.60:FF:001009">
    <property type="entry name" value="Zinc finger protein 26"/>
    <property type="match status" value="1"/>
</dbReference>
<evidence type="ECO:0000259" key="14">
    <source>
        <dbReference type="PROSITE" id="PS50157"/>
    </source>
</evidence>
<feature type="domain" description="C2H2-type" evidence="14">
    <location>
        <begin position="72"/>
        <end position="102"/>
    </location>
</feature>
<dbReference type="GeneTree" id="ENSGT00940000155647"/>
<evidence type="ECO:0000256" key="8">
    <source>
        <dbReference type="ARBA" id="ARBA00023015"/>
    </source>
</evidence>
<dbReference type="GO" id="GO:0003677">
    <property type="term" value="F:DNA binding"/>
    <property type="evidence" value="ECO:0007669"/>
    <property type="project" value="UniProtKB-KW"/>
</dbReference>
<dbReference type="GO" id="GO:0005634">
    <property type="term" value="C:nucleus"/>
    <property type="evidence" value="ECO:0007669"/>
    <property type="project" value="UniProtKB-SubCell"/>
</dbReference>
<dbReference type="SMART" id="SM00355">
    <property type="entry name" value="ZnF_C2H2"/>
    <property type="match status" value="8"/>
</dbReference>
<evidence type="ECO:0000256" key="1">
    <source>
        <dbReference type="ARBA" id="ARBA00004123"/>
    </source>
</evidence>
<organism evidence="15 16">
    <name type="scientific">Cynoglossus semilaevis</name>
    <name type="common">Tongue sole</name>
    <dbReference type="NCBI Taxonomy" id="244447"/>
    <lineage>
        <taxon>Eukaryota</taxon>
        <taxon>Metazoa</taxon>
        <taxon>Chordata</taxon>
        <taxon>Craniata</taxon>
        <taxon>Vertebrata</taxon>
        <taxon>Euteleostomi</taxon>
        <taxon>Actinopterygii</taxon>
        <taxon>Neopterygii</taxon>
        <taxon>Teleostei</taxon>
        <taxon>Neoteleostei</taxon>
        <taxon>Acanthomorphata</taxon>
        <taxon>Carangaria</taxon>
        <taxon>Pleuronectiformes</taxon>
        <taxon>Pleuronectoidei</taxon>
        <taxon>Cynoglossidae</taxon>
        <taxon>Cynoglossinae</taxon>
        <taxon>Cynoglossus</taxon>
    </lineage>
</organism>
<evidence type="ECO:0000256" key="9">
    <source>
        <dbReference type="ARBA" id="ARBA00023125"/>
    </source>
</evidence>
<feature type="domain" description="C2H2-type" evidence="14">
    <location>
        <begin position="189"/>
        <end position="217"/>
    </location>
</feature>
<dbReference type="PROSITE" id="PS00028">
    <property type="entry name" value="ZINC_FINGER_C2H2_1"/>
    <property type="match status" value="6"/>
</dbReference>
<comment type="subcellular location">
    <subcellularLocation>
        <location evidence="1">Nucleus</location>
    </subcellularLocation>
</comment>
<evidence type="ECO:0000256" key="12">
    <source>
        <dbReference type="ARBA" id="ARBA00040434"/>
    </source>
</evidence>
<evidence type="ECO:0000256" key="13">
    <source>
        <dbReference type="PROSITE-ProRule" id="PRU00042"/>
    </source>
</evidence>
<name>A0A3P8WGJ2_CYNSE</name>
<dbReference type="PANTHER" id="PTHR46179:SF1">
    <property type="entry name" value="TRANSCRIPTION FACTOR IIIA"/>
    <property type="match status" value="1"/>
</dbReference>
<keyword evidence="11" id="KW-0539">Nucleus</keyword>
<dbReference type="GO" id="GO:0003723">
    <property type="term" value="F:RNA binding"/>
    <property type="evidence" value="ECO:0007669"/>
    <property type="project" value="UniProtKB-KW"/>
</dbReference>
<dbReference type="Pfam" id="PF22110">
    <property type="entry name" value="TFIIIA_zf-C2H2"/>
    <property type="match status" value="1"/>
</dbReference>
<keyword evidence="6" id="KW-0862">Zinc</keyword>
<dbReference type="Ensembl" id="ENSCSET00000026182.1">
    <property type="protein sequence ID" value="ENSCSEP00000025844.1"/>
    <property type="gene ID" value="ENSCSEG00000016508.1"/>
</dbReference>
<evidence type="ECO:0000313" key="16">
    <source>
        <dbReference type="Proteomes" id="UP000265120"/>
    </source>
</evidence>
<keyword evidence="10" id="KW-0804">Transcription</keyword>
<keyword evidence="16" id="KW-1185">Reference proteome</keyword>
<keyword evidence="2" id="KW-0690">Ribosome biogenesis</keyword>
<keyword evidence="4" id="KW-0677">Repeat</keyword>
<proteinExistence type="predicted"/>
<dbReference type="AlphaFoldDB" id="A0A3P8WGJ2"/>
<keyword evidence="3" id="KW-0479">Metal-binding</keyword>
<keyword evidence="7" id="KW-0694">RNA-binding</keyword>
<dbReference type="GO" id="GO:0042254">
    <property type="term" value="P:ribosome biogenesis"/>
    <property type="evidence" value="ECO:0007669"/>
    <property type="project" value="UniProtKB-KW"/>
</dbReference>
<protein>
    <recommendedName>
        <fullName evidence="12">Transcription factor IIIA</fullName>
    </recommendedName>
</protein>
<dbReference type="Pfam" id="PF00096">
    <property type="entry name" value="zf-C2H2"/>
    <property type="match status" value="2"/>
</dbReference>
<dbReference type="GO" id="GO:0008270">
    <property type="term" value="F:zinc ion binding"/>
    <property type="evidence" value="ECO:0007669"/>
    <property type="project" value="UniProtKB-KW"/>
</dbReference>
<dbReference type="InterPro" id="IPR051061">
    <property type="entry name" value="Zinc_finger_trans_reg"/>
</dbReference>
<feature type="domain" description="C2H2-type" evidence="14">
    <location>
        <begin position="250"/>
        <end position="279"/>
    </location>
</feature>
<dbReference type="PANTHER" id="PTHR46179">
    <property type="entry name" value="ZINC FINGER PROTEIN"/>
    <property type="match status" value="1"/>
</dbReference>
<dbReference type="InParanoid" id="A0A3P8WGJ2"/>
<evidence type="ECO:0000256" key="11">
    <source>
        <dbReference type="ARBA" id="ARBA00023242"/>
    </source>
</evidence>
<dbReference type="PROSITE" id="PS50157">
    <property type="entry name" value="ZINC_FINGER_C2H2_2"/>
    <property type="match status" value="7"/>
</dbReference>
<sequence length="323" mass="36877">MAEMEKSKDSCTAYIVVHTEAGMCNVLKDSNVEEVSLDEIKKPFSCESCDKSFCTRYQLTRHELTHSGEKPHKCSADGCSEAFITNASMKNHMARVHQHWEKPYKCNYQGCGKDFNKRNQLRSHQAGHGQPGAFKCNVQGCAKEFPSQGKLKNHEKVHKGYPCETESCPFLGQTWTEYLKHRKGHKVKVPCAECKKQFNNSWFLHLHRLQVHCGQRKTWSCTKDGCEKEFTRSFHLESHVLSEHDGKKTFSCAHPGCEKSFAMKESLWRHGVVHDPEKKKLKKIKAKKNRPQHKAPVVRPAATANVTKLAAKLRKTTLVDKKS</sequence>
<feature type="domain" description="C2H2-type" evidence="14">
    <location>
        <begin position="219"/>
        <end position="249"/>
    </location>
</feature>
<dbReference type="InterPro" id="IPR036236">
    <property type="entry name" value="Znf_C2H2_sf"/>
</dbReference>
<dbReference type="InterPro" id="IPR013087">
    <property type="entry name" value="Znf_C2H2_type"/>
</dbReference>
<reference evidence="15" key="3">
    <citation type="submission" date="2025-09" db="UniProtKB">
        <authorList>
            <consortium name="Ensembl"/>
        </authorList>
    </citation>
    <scope>IDENTIFICATION</scope>
</reference>
<evidence type="ECO:0000256" key="5">
    <source>
        <dbReference type="ARBA" id="ARBA00022771"/>
    </source>
</evidence>
<dbReference type="STRING" id="244447.ENSCSEP00000025844"/>
<evidence type="ECO:0000256" key="4">
    <source>
        <dbReference type="ARBA" id="ARBA00022737"/>
    </source>
</evidence>
<evidence type="ECO:0000256" key="6">
    <source>
        <dbReference type="ARBA" id="ARBA00022833"/>
    </source>
</evidence>
<dbReference type="Gene3D" id="3.30.160.60">
    <property type="entry name" value="Classic Zinc Finger"/>
    <property type="match status" value="7"/>
</dbReference>
<evidence type="ECO:0000256" key="7">
    <source>
        <dbReference type="ARBA" id="ARBA00022884"/>
    </source>
</evidence>
<accession>A0A3P8WGJ2</accession>
<keyword evidence="8" id="KW-0805">Transcription regulation</keyword>
<dbReference type="InterPro" id="IPR054599">
    <property type="entry name" value="TFIIIA_Zfn-C2H2"/>
</dbReference>
<feature type="domain" description="C2H2-type" evidence="14">
    <location>
        <begin position="104"/>
        <end position="128"/>
    </location>
</feature>
<keyword evidence="9" id="KW-0238">DNA-binding</keyword>
<dbReference type="SUPFAM" id="SSF57667">
    <property type="entry name" value="beta-beta-alpha zinc fingers"/>
    <property type="match status" value="4"/>
</dbReference>
<reference evidence="15" key="2">
    <citation type="submission" date="2025-08" db="UniProtKB">
        <authorList>
            <consortium name="Ensembl"/>
        </authorList>
    </citation>
    <scope>IDENTIFICATION</scope>
</reference>
<dbReference type="Proteomes" id="UP000265120">
    <property type="component" value="Chromosome 3"/>
</dbReference>
<keyword evidence="5 13" id="KW-0863">Zinc-finger</keyword>
<evidence type="ECO:0000256" key="10">
    <source>
        <dbReference type="ARBA" id="ARBA00023163"/>
    </source>
</evidence>
<feature type="domain" description="C2H2-type" evidence="14">
    <location>
        <begin position="44"/>
        <end position="71"/>
    </location>
</feature>
<feature type="domain" description="C2H2-type" evidence="14">
    <location>
        <begin position="134"/>
        <end position="160"/>
    </location>
</feature>